<comment type="caution">
    <text evidence="1">The sequence shown here is derived from an EMBL/GenBank/DDBJ whole genome shotgun (WGS) entry which is preliminary data.</text>
</comment>
<name>A0A8H5FLN1_9AGAR</name>
<dbReference type="AlphaFoldDB" id="A0A8H5FLN1"/>
<evidence type="ECO:0000313" key="2">
    <source>
        <dbReference type="Proteomes" id="UP000541558"/>
    </source>
</evidence>
<evidence type="ECO:0000313" key="1">
    <source>
        <dbReference type="EMBL" id="KAF5341187.1"/>
    </source>
</evidence>
<accession>A0A8H5FLN1</accession>
<keyword evidence="2" id="KW-1185">Reference proteome</keyword>
<dbReference type="Proteomes" id="UP000541558">
    <property type="component" value="Unassembled WGS sequence"/>
</dbReference>
<gene>
    <name evidence="1" type="ORF">D9611_006089</name>
</gene>
<sequence length="81" mass="8942">MSYLCRPAMDYLQFNFHKAIRPVPTATPTIPLANAIGASIRFDFAIVPTHPTSTTYRAIPVVPLLSHPGLCLTQLYLRVSS</sequence>
<protein>
    <submittedName>
        <fullName evidence="1">Uncharacterized protein</fullName>
    </submittedName>
</protein>
<dbReference type="EMBL" id="JAACJK010000002">
    <property type="protein sequence ID" value="KAF5341187.1"/>
    <property type="molecule type" value="Genomic_DNA"/>
</dbReference>
<proteinExistence type="predicted"/>
<reference evidence="1 2" key="1">
    <citation type="journal article" date="2020" name="ISME J.">
        <title>Uncovering the hidden diversity of litter-decomposition mechanisms in mushroom-forming fungi.</title>
        <authorList>
            <person name="Floudas D."/>
            <person name="Bentzer J."/>
            <person name="Ahren D."/>
            <person name="Johansson T."/>
            <person name="Persson P."/>
            <person name="Tunlid A."/>
        </authorList>
    </citation>
    <scope>NUCLEOTIDE SEQUENCE [LARGE SCALE GENOMIC DNA]</scope>
    <source>
        <strain evidence="1 2">CBS 175.51</strain>
    </source>
</reference>
<organism evidence="1 2">
    <name type="scientific">Ephemerocybe angulata</name>
    <dbReference type="NCBI Taxonomy" id="980116"/>
    <lineage>
        <taxon>Eukaryota</taxon>
        <taxon>Fungi</taxon>
        <taxon>Dikarya</taxon>
        <taxon>Basidiomycota</taxon>
        <taxon>Agaricomycotina</taxon>
        <taxon>Agaricomycetes</taxon>
        <taxon>Agaricomycetidae</taxon>
        <taxon>Agaricales</taxon>
        <taxon>Agaricineae</taxon>
        <taxon>Psathyrellaceae</taxon>
        <taxon>Ephemerocybe</taxon>
    </lineage>
</organism>